<sequence>MSPRISNFRERGNEPSLLYQLDGIVTTSYDRAVPPAPAARAKLLDAFVTILLEQGERAATLEAVAATAGVSKGGLLYHFPSKDALVEGLAEHVEALGAEDVERMRAAPEGPAAYYIRTSVFADTPIDRAIVALTRLSQTANPRAQQALRHIHQGWFDALAEEVTDPAAARAVALIGDGLYYGAAMSGETSTTPPEDVDELLKVVRKLIGPGD</sequence>
<evidence type="ECO:0000256" key="4">
    <source>
        <dbReference type="PROSITE-ProRule" id="PRU00335"/>
    </source>
</evidence>
<keyword evidence="1" id="KW-0805">Transcription regulation</keyword>
<dbReference type="PANTHER" id="PTHR30055">
    <property type="entry name" value="HTH-TYPE TRANSCRIPTIONAL REGULATOR RUTR"/>
    <property type="match status" value="1"/>
</dbReference>
<dbReference type="Gene3D" id="1.10.357.10">
    <property type="entry name" value="Tetracycline Repressor, domain 2"/>
    <property type="match status" value="1"/>
</dbReference>
<evidence type="ECO:0000256" key="2">
    <source>
        <dbReference type="ARBA" id="ARBA00023125"/>
    </source>
</evidence>
<dbReference type="AlphaFoldDB" id="A0A562EPL9"/>
<accession>A0A562EPL9</accession>
<dbReference type="PRINTS" id="PR00455">
    <property type="entry name" value="HTHTETR"/>
</dbReference>
<evidence type="ECO:0000313" key="6">
    <source>
        <dbReference type="EMBL" id="TWH23835.1"/>
    </source>
</evidence>
<gene>
    <name evidence="6" type="ORF">L618_001100001690</name>
</gene>
<keyword evidence="2 4" id="KW-0238">DNA-binding</keyword>
<dbReference type="GO" id="GO:0000976">
    <property type="term" value="F:transcription cis-regulatory region binding"/>
    <property type="evidence" value="ECO:0007669"/>
    <property type="project" value="TreeGrafter"/>
</dbReference>
<dbReference type="InterPro" id="IPR041479">
    <property type="entry name" value="TetR_CgmR_C"/>
</dbReference>
<evidence type="ECO:0000259" key="5">
    <source>
        <dbReference type="PROSITE" id="PS50977"/>
    </source>
</evidence>
<proteinExistence type="predicted"/>
<dbReference type="Pfam" id="PF00440">
    <property type="entry name" value="TetR_N"/>
    <property type="match status" value="1"/>
</dbReference>
<name>A0A562EPL9_RHORH</name>
<dbReference type="InterPro" id="IPR009057">
    <property type="entry name" value="Homeodomain-like_sf"/>
</dbReference>
<dbReference type="PANTHER" id="PTHR30055:SF234">
    <property type="entry name" value="HTH-TYPE TRANSCRIPTIONAL REGULATOR BETI"/>
    <property type="match status" value="1"/>
</dbReference>
<dbReference type="GO" id="GO:0003700">
    <property type="term" value="F:DNA-binding transcription factor activity"/>
    <property type="evidence" value="ECO:0007669"/>
    <property type="project" value="TreeGrafter"/>
</dbReference>
<organism evidence="6 7">
    <name type="scientific">Rhodococcus rhodochrous J45</name>
    <dbReference type="NCBI Taxonomy" id="935266"/>
    <lineage>
        <taxon>Bacteria</taxon>
        <taxon>Bacillati</taxon>
        <taxon>Actinomycetota</taxon>
        <taxon>Actinomycetes</taxon>
        <taxon>Mycobacteriales</taxon>
        <taxon>Nocardiaceae</taxon>
        <taxon>Rhodococcus</taxon>
    </lineage>
</organism>
<comment type="caution">
    <text evidence="6">The sequence shown here is derived from an EMBL/GenBank/DDBJ whole genome shotgun (WGS) entry which is preliminary data.</text>
</comment>
<dbReference type="InterPro" id="IPR001647">
    <property type="entry name" value="HTH_TetR"/>
</dbReference>
<evidence type="ECO:0000313" key="7">
    <source>
        <dbReference type="Proteomes" id="UP000317573"/>
    </source>
</evidence>
<keyword evidence="3" id="KW-0804">Transcription</keyword>
<feature type="domain" description="HTH tetR-type" evidence="5">
    <location>
        <begin position="37"/>
        <end position="97"/>
    </location>
</feature>
<dbReference type="Pfam" id="PF17937">
    <property type="entry name" value="TetR_C_28"/>
    <property type="match status" value="1"/>
</dbReference>
<dbReference type="EMBL" id="VLJT01000008">
    <property type="protein sequence ID" value="TWH23835.1"/>
    <property type="molecule type" value="Genomic_DNA"/>
</dbReference>
<dbReference type="InterPro" id="IPR050109">
    <property type="entry name" value="HTH-type_TetR-like_transc_reg"/>
</dbReference>
<evidence type="ECO:0000256" key="3">
    <source>
        <dbReference type="ARBA" id="ARBA00023163"/>
    </source>
</evidence>
<dbReference type="SUPFAM" id="SSF46689">
    <property type="entry name" value="Homeodomain-like"/>
    <property type="match status" value="1"/>
</dbReference>
<protein>
    <submittedName>
        <fullName evidence="6">TetR family transcriptional regulator</fullName>
    </submittedName>
</protein>
<feature type="DNA-binding region" description="H-T-H motif" evidence="4">
    <location>
        <begin position="60"/>
        <end position="79"/>
    </location>
</feature>
<evidence type="ECO:0000256" key="1">
    <source>
        <dbReference type="ARBA" id="ARBA00023015"/>
    </source>
</evidence>
<dbReference type="Proteomes" id="UP000317573">
    <property type="component" value="Unassembled WGS sequence"/>
</dbReference>
<dbReference type="PROSITE" id="PS50977">
    <property type="entry name" value="HTH_TETR_2"/>
    <property type="match status" value="1"/>
</dbReference>
<reference evidence="6 7" key="1">
    <citation type="submission" date="2019-07" db="EMBL/GenBank/DDBJ databases">
        <title>Genome sequencing of lignin-degrading bacterial isolates.</title>
        <authorList>
            <person name="Gladden J."/>
        </authorList>
    </citation>
    <scope>NUCLEOTIDE SEQUENCE [LARGE SCALE GENOMIC DNA]</scope>
    <source>
        <strain evidence="6 7">J45</strain>
    </source>
</reference>